<evidence type="ECO:0000313" key="2">
    <source>
        <dbReference type="Proteomes" id="UP000827872"/>
    </source>
</evidence>
<accession>A0ACB8EAT4</accession>
<dbReference type="EMBL" id="CM037627">
    <property type="protein sequence ID" value="KAH7989471.1"/>
    <property type="molecule type" value="Genomic_DNA"/>
</dbReference>
<keyword evidence="2" id="KW-1185">Reference proteome</keyword>
<proteinExistence type="predicted"/>
<gene>
    <name evidence="1" type="primary">PIEZO1_2</name>
    <name evidence="1" type="ORF">K3G42_010273</name>
</gene>
<name>A0ACB8EAT4_9SAUR</name>
<protein>
    <submittedName>
        <fullName evidence="1">Piezo-type mechanosensitive ion channel component 1</fullName>
    </submittedName>
</protein>
<organism evidence="1 2">
    <name type="scientific">Sphaerodactylus townsendi</name>
    <dbReference type="NCBI Taxonomy" id="933632"/>
    <lineage>
        <taxon>Eukaryota</taxon>
        <taxon>Metazoa</taxon>
        <taxon>Chordata</taxon>
        <taxon>Craniata</taxon>
        <taxon>Vertebrata</taxon>
        <taxon>Euteleostomi</taxon>
        <taxon>Lepidosauria</taxon>
        <taxon>Squamata</taxon>
        <taxon>Bifurcata</taxon>
        <taxon>Gekkota</taxon>
        <taxon>Sphaerodactylidae</taxon>
        <taxon>Sphaerodactylus</taxon>
    </lineage>
</organism>
<reference evidence="1" key="1">
    <citation type="submission" date="2021-08" db="EMBL/GenBank/DDBJ databases">
        <title>The first chromosome-level gecko genome reveals the dynamic sex chromosomes of Neotropical dwarf geckos (Sphaerodactylidae: Sphaerodactylus).</title>
        <authorList>
            <person name="Pinto B.J."/>
            <person name="Keating S.E."/>
            <person name="Gamble T."/>
        </authorList>
    </citation>
    <scope>NUCLEOTIDE SEQUENCE</scope>
    <source>
        <strain evidence="1">TG3544</strain>
    </source>
</reference>
<evidence type="ECO:0000313" key="1">
    <source>
        <dbReference type="EMBL" id="KAH7989471.1"/>
    </source>
</evidence>
<comment type="caution">
    <text evidence="1">The sequence shown here is derived from an EMBL/GenBank/DDBJ whole genome shotgun (WGS) entry which is preliminary data.</text>
</comment>
<dbReference type="Proteomes" id="UP000827872">
    <property type="component" value="Linkage Group LG14"/>
</dbReference>
<sequence length="142" mass="15422">MTKMESMLGVTPCIPGHTGRLLRALLATSILFLVAHLVFQVCLYTVPALDQLLGSNCSKWQNLSVHIGVTRLDLNDVPNSVRLVAPDLGILLVSAICLGICSRLEPSKQPATRSKSSESICLPEQWEKVASLQIVLLLTFGK</sequence>